<organism evidence="4 5">
    <name type="scientific">Trypanosoma rangeli SC58</name>
    <dbReference type="NCBI Taxonomy" id="429131"/>
    <lineage>
        <taxon>Eukaryota</taxon>
        <taxon>Discoba</taxon>
        <taxon>Euglenozoa</taxon>
        <taxon>Kinetoplastea</taxon>
        <taxon>Metakinetoplastina</taxon>
        <taxon>Trypanosomatida</taxon>
        <taxon>Trypanosomatidae</taxon>
        <taxon>Trypanosoma</taxon>
        <taxon>Herpetosoma</taxon>
    </lineage>
</organism>
<feature type="domain" description="Sialidase" evidence="3">
    <location>
        <begin position="63"/>
        <end position="161"/>
    </location>
</feature>
<dbReference type="VEuPathDB" id="TriTrypDB:TRSC58_04771"/>
<feature type="signal peptide" evidence="2">
    <location>
        <begin position="1"/>
        <end position="25"/>
    </location>
</feature>
<gene>
    <name evidence="4" type="ORF">TRSC58_04771</name>
</gene>
<dbReference type="SUPFAM" id="SSF50939">
    <property type="entry name" value="Sialidases"/>
    <property type="match status" value="1"/>
</dbReference>
<dbReference type="Pfam" id="PF13859">
    <property type="entry name" value="BNR_3"/>
    <property type="match status" value="1"/>
</dbReference>
<feature type="region of interest" description="Disordered" evidence="1">
    <location>
        <begin position="159"/>
        <end position="182"/>
    </location>
</feature>
<evidence type="ECO:0000259" key="3">
    <source>
        <dbReference type="Pfam" id="PF13859"/>
    </source>
</evidence>
<dbReference type="InterPro" id="IPR036278">
    <property type="entry name" value="Sialidase_sf"/>
</dbReference>
<accession>A0A061IWM7</accession>
<protein>
    <submittedName>
        <fullName evidence="4">Trans-sialidase</fullName>
    </submittedName>
</protein>
<dbReference type="OrthoDB" id="252062at2759"/>
<evidence type="ECO:0000256" key="1">
    <source>
        <dbReference type="SAM" id="MobiDB-lite"/>
    </source>
</evidence>
<dbReference type="InterPro" id="IPR011040">
    <property type="entry name" value="Sialidase"/>
</dbReference>
<evidence type="ECO:0000256" key="2">
    <source>
        <dbReference type="SAM" id="SignalP"/>
    </source>
</evidence>
<keyword evidence="5" id="KW-1185">Reference proteome</keyword>
<dbReference type="AlphaFoldDB" id="A0A061IWM7"/>
<keyword evidence="2" id="KW-0732">Signal</keyword>
<reference evidence="4 5" key="1">
    <citation type="submission" date="2013-07" db="EMBL/GenBank/DDBJ databases">
        <authorList>
            <person name="Stoco P.H."/>
            <person name="Wagner G."/>
            <person name="Gerber A."/>
            <person name="Zaha A."/>
            <person name="Thompson C."/>
            <person name="Bartholomeu D.C."/>
            <person name="Luckemeyer D.D."/>
            <person name="Bahia D."/>
            <person name="Loreto E."/>
            <person name="Prestes E.B."/>
            <person name="Lima F.M."/>
            <person name="Rodrigues-Luiz G."/>
            <person name="Vallejo G.A."/>
            <person name="Filho J.F."/>
            <person name="Monteiro K.M."/>
            <person name="Tyler K.M."/>
            <person name="de Almeida L.G."/>
            <person name="Ortiz M.F."/>
            <person name="Siervo M.A."/>
            <person name="de Moraes M.H."/>
            <person name="Cunha O.L."/>
            <person name="Mendonca-Neto R."/>
            <person name="Silva R."/>
            <person name="Teixeira S.M."/>
            <person name="Murta S.M."/>
            <person name="Sincero T.C."/>
            <person name="Mendes T.A."/>
            <person name="Urmenyi T.P."/>
            <person name="Silva V.G."/>
            <person name="da Rocha W.D."/>
            <person name="Andersson B."/>
            <person name="Romanha A.J."/>
            <person name="Steindel M."/>
            <person name="de Vasconcelos A.T."/>
            <person name="Grisard E.C."/>
        </authorList>
    </citation>
    <scope>NUCLEOTIDE SEQUENCE [LARGE SCALE GENOMIC DNA]</scope>
    <source>
        <strain evidence="4 5">SC58</strain>
    </source>
</reference>
<comment type="caution">
    <text evidence="4">The sequence shown here is derived from an EMBL/GenBank/DDBJ whole genome shotgun (WGS) entry which is preliminary data.</text>
</comment>
<dbReference type="EMBL" id="AUPL01004771">
    <property type="protein sequence ID" value="ESL07538.1"/>
    <property type="molecule type" value="Genomic_DNA"/>
</dbReference>
<proteinExistence type="predicted"/>
<dbReference type="Proteomes" id="UP000031737">
    <property type="component" value="Unassembled WGS sequence"/>
</dbReference>
<sequence length="182" mass="19106">MPWQLFYSAVLLLLCVLSMCGSGSGAAASDQTGAVSPFTGTTPMAAKWEEVADAAAFVTSLRVPSLVEVNGDVFAVAEAQCKKGDSGSSSFTGIVSVLLKKDDVDSKEIPTTDASVCCTQLLKGSDADDAKAVEIMQPTTMVVGSDVYMLRGKLRAAQSLDRQRPGEGGVGLVRRDRRHDEG</sequence>
<name>A0A061IWM7_TRYRA</name>
<dbReference type="Gene3D" id="2.120.10.10">
    <property type="match status" value="1"/>
</dbReference>
<feature type="chain" id="PRO_5001601151" evidence="2">
    <location>
        <begin position="26"/>
        <end position="182"/>
    </location>
</feature>
<evidence type="ECO:0000313" key="4">
    <source>
        <dbReference type="EMBL" id="ESL07538.1"/>
    </source>
</evidence>
<evidence type="ECO:0000313" key="5">
    <source>
        <dbReference type="Proteomes" id="UP000031737"/>
    </source>
</evidence>